<evidence type="ECO:0000313" key="2">
    <source>
        <dbReference type="EMBL" id="GEC17661.1"/>
    </source>
</evidence>
<proteinExistence type="predicted"/>
<dbReference type="RefSeq" id="WP_141385368.1">
    <property type="nucleotide sequence ID" value="NZ_BJNF01000130.1"/>
</dbReference>
<evidence type="ECO:0000313" key="3">
    <source>
        <dbReference type="Proteomes" id="UP000318825"/>
    </source>
</evidence>
<sequence length="231" mass="23760">MSNEKIGFFDNLVAAAKDNPLAAVLIGAGTFYLFTGNQKVMNAASAKAASPKDLHPLSSHSPLAARERSATAPQGQTGSVVGETLRDVGGAASSAVSGTADMIKDRLREGADYVRENIGGPGEEALRKTQSSLADLFERQPLVLGILGLTAGAAVAGAFRTTDLEKDWMGELSDEVKADLTTRAGAVSQGLHGVVDKIQTELGEAGSEVVDRAKQTAARAANAAGEAAKLL</sequence>
<comment type="caution">
    <text evidence="2">The sequence shown here is derived from an EMBL/GenBank/DDBJ whole genome shotgun (WGS) entry which is preliminary data.</text>
</comment>
<organism evidence="2 3">
    <name type="scientific">Nitrobacter winogradskyi</name>
    <name type="common">Nitrobacter agilis</name>
    <dbReference type="NCBI Taxonomy" id="913"/>
    <lineage>
        <taxon>Bacteria</taxon>
        <taxon>Pseudomonadati</taxon>
        <taxon>Pseudomonadota</taxon>
        <taxon>Alphaproteobacteria</taxon>
        <taxon>Hyphomicrobiales</taxon>
        <taxon>Nitrobacteraceae</taxon>
        <taxon>Nitrobacter</taxon>
    </lineage>
</organism>
<dbReference type="OrthoDB" id="8250650at2"/>
<name>A0A4Y3WHI5_NITWI</name>
<reference evidence="2 3" key="1">
    <citation type="submission" date="2019-06" db="EMBL/GenBank/DDBJ databases">
        <title>Whole genome shotgun sequence of Nitrobacter winogradskyi NBRC 14297.</title>
        <authorList>
            <person name="Hosoyama A."/>
            <person name="Uohara A."/>
            <person name="Ohji S."/>
            <person name="Ichikawa N."/>
        </authorList>
    </citation>
    <scope>NUCLEOTIDE SEQUENCE [LARGE SCALE GENOMIC DNA]</scope>
    <source>
        <strain evidence="2 3">NBRC 14297</strain>
    </source>
</reference>
<evidence type="ECO:0000256" key="1">
    <source>
        <dbReference type="SAM" id="MobiDB-lite"/>
    </source>
</evidence>
<protein>
    <recommendedName>
        <fullName evidence="4">Nutrient deprivation-induced protein</fullName>
    </recommendedName>
</protein>
<feature type="region of interest" description="Disordered" evidence="1">
    <location>
        <begin position="47"/>
        <end position="80"/>
    </location>
</feature>
<dbReference type="EMBL" id="BJNF01000130">
    <property type="protein sequence ID" value="GEC17661.1"/>
    <property type="molecule type" value="Genomic_DNA"/>
</dbReference>
<dbReference type="AlphaFoldDB" id="A0A4Y3WHI5"/>
<evidence type="ECO:0008006" key="4">
    <source>
        <dbReference type="Google" id="ProtNLM"/>
    </source>
</evidence>
<gene>
    <name evidence="2" type="ORF">NWI01_35530</name>
</gene>
<dbReference type="Proteomes" id="UP000318825">
    <property type="component" value="Unassembled WGS sequence"/>
</dbReference>
<accession>A0A4Y3WHI5</accession>